<dbReference type="Pfam" id="PF00037">
    <property type="entry name" value="Fer4"/>
    <property type="match status" value="2"/>
</dbReference>
<organism evidence="2 3">
    <name type="scientific">Methanolobus halotolerans</name>
    <dbReference type="NCBI Taxonomy" id="2052935"/>
    <lineage>
        <taxon>Archaea</taxon>
        <taxon>Methanobacteriati</taxon>
        <taxon>Methanobacteriota</taxon>
        <taxon>Stenosarchaea group</taxon>
        <taxon>Methanomicrobia</taxon>
        <taxon>Methanosarcinales</taxon>
        <taxon>Methanosarcinaceae</taxon>
        <taxon>Methanolobus</taxon>
    </lineage>
</organism>
<keyword evidence="3" id="KW-1185">Reference proteome</keyword>
<proteinExistence type="predicted"/>
<dbReference type="OrthoDB" id="23833at2157"/>
<evidence type="ECO:0000259" key="1">
    <source>
        <dbReference type="PROSITE" id="PS51379"/>
    </source>
</evidence>
<comment type="caution">
    <text evidence="2">The sequence shown here is derived from an EMBL/GenBank/DDBJ whole genome shotgun (WGS) entry which is preliminary data.</text>
</comment>
<feature type="domain" description="4Fe-4S ferredoxin-type" evidence="1">
    <location>
        <begin position="24"/>
        <end position="51"/>
    </location>
</feature>
<evidence type="ECO:0000313" key="2">
    <source>
        <dbReference type="EMBL" id="TGC10692.1"/>
    </source>
</evidence>
<evidence type="ECO:0000313" key="3">
    <source>
        <dbReference type="Proteomes" id="UP000297295"/>
    </source>
</evidence>
<dbReference type="PROSITE" id="PS00198">
    <property type="entry name" value="4FE4S_FER_1"/>
    <property type="match status" value="1"/>
</dbReference>
<dbReference type="InterPro" id="IPR017896">
    <property type="entry name" value="4Fe4S_Fe-S-bd"/>
</dbReference>
<dbReference type="Gene3D" id="3.30.70.20">
    <property type="match status" value="1"/>
</dbReference>
<dbReference type="RefSeq" id="WP_135389073.1">
    <property type="nucleotide sequence ID" value="NZ_PGGK01000003.1"/>
</dbReference>
<dbReference type="SUPFAM" id="SSF54862">
    <property type="entry name" value="4Fe-4S ferredoxins"/>
    <property type="match status" value="1"/>
</dbReference>
<dbReference type="GO" id="GO:0016491">
    <property type="term" value="F:oxidoreductase activity"/>
    <property type="evidence" value="ECO:0007669"/>
    <property type="project" value="UniProtKB-ARBA"/>
</dbReference>
<dbReference type="PROSITE" id="PS51379">
    <property type="entry name" value="4FE4S_FER_2"/>
    <property type="match status" value="2"/>
</dbReference>
<gene>
    <name evidence="2" type="ORF">CUN85_04255</name>
</gene>
<dbReference type="Proteomes" id="UP000297295">
    <property type="component" value="Unassembled WGS sequence"/>
</dbReference>
<dbReference type="AlphaFoldDB" id="A0A4E0Q145"/>
<sequence length="51" mass="5437">MKISNRCVGCGQCATFCKFDAIIVRVRASMGDSCTECGVCAAYCPVRAIEV</sequence>
<dbReference type="EMBL" id="PGGK01000003">
    <property type="protein sequence ID" value="TGC10692.1"/>
    <property type="molecule type" value="Genomic_DNA"/>
</dbReference>
<dbReference type="InterPro" id="IPR017900">
    <property type="entry name" value="4Fe4S_Fe_S_CS"/>
</dbReference>
<reference evidence="2 3" key="1">
    <citation type="submission" date="2017-11" db="EMBL/GenBank/DDBJ databases">
        <title>Isolation and Characterization of Methanogenic Archaea from Saline Meromictic Lake at Siberia.</title>
        <authorList>
            <person name="Shen Y."/>
            <person name="Huang H.-H."/>
            <person name="Lai M.-C."/>
            <person name="Chen S.-C."/>
        </authorList>
    </citation>
    <scope>NUCLEOTIDE SEQUENCE [LARGE SCALE GENOMIC DNA]</scope>
    <source>
        <strain evidence="2 3">SY-01</strain>
    </source>
</reference>
<name>A0A4E0Q145_9EURY</name>
<feature type="domain" description="4Fe-4S ferredoxin-type" evidence="1">
    <location>
        <begin position="1"/>
        <end position="22"/>
    </location>
</feature>
<protein>
    <submittedName>
        <fullName evidence="2">Ferredoxin</fullName>
    </submittedName>
</protein>
<accession>A0A4E0Q145</accession>